<evidence type="ECO:0000313" key="10">
    <source>
        <dbReference type="Proteomes" id="UP001498469"/>
    </source>
</evidence>
<feature type="transmembrane region" description="Helical" evidence="7">
    <location>
        <begin position="178"/>
        <end position="195"/>
    </location>
</feature>
<dbReference type="InterPro" id="IPR022837">
    <property type="entry name" value="MsrQ-like"/>
</dbReference>
<dbReference type="InterPro" id="IPR013130">
    <property type="entry name" value="Fe3_Rdtase_TM_dom"/>
</dbReference>
<comment type="subcellular location">
    <subcellularLocation>
        <location evidence="1">Membrane</location>
        <topology evidence="1">Multi-pass membrane protein</topology>
    </subcellularLocation>
</comment>
<evidence type="ECO:0000256" key="3">
    <source>
        <dbReference type="ARBA" id="ARBA00022692"/>
    </source>
</evidence>
<dbReference type="EMBL" id="JAZHFS010000020">
    <property type="protein sequence ID" value="MEF2114196.1"/>
    <property type="molecule type" value="Genomic_DNA"/>
</dbReference>
<sequence>MIFIYSLIFALLLSLFFTSNIKQNYWTYYLISIVIGIITTVYEVLRITSGVKLYGFPLYLEKIFIRGYISIAFFILVMFAGALNSKWKITRKLQSIRAELAIMASIFIIPHALIYFVRFIVLKLPKMFSTGVIPKLYIAYILLGIIAFIIMIPLFITSFKRIRRKMQSGKWRKLQKRAYIFYFLIYIHILIIMLNEKEIDLLKLSSYTITFGTYTILKLIKYKNNRQSKLKIAS</sequence>
<dbReference type="PANTHER" id="PTHR36964">
    <property type="entry name" value="PROTEIN-METHIONINE-SULFOXIDE REDUCTASE HEME-BINDING SUBUNIT MSRQ"/>
    <property type="match status" value="1"/>
</dbReference>
<evidence type="ECO:0000259" key="8">
    <source>
        <dbReference type="Pfam" id="PF01794"/>
    </source>
</evidence>
<evidence type="ECO:0000256" key="7">
    <source>
        <dbReference type="SAM" id="Phobius"/>
    </source>
</evidence>
<feature type="transmembrane region" description="Helical" evidence="7">
    <location>
        <begin position="201"/>
        <end position="220"/>
    </location>
</feature>
<dbReference type="PANTHER" id="PTHR36964:SF1">
    <property type="entry name" value="PROTEIN-METHIONINE-SULFOXIDE REDUCTASE HEME-BINDING SUBUNIT MSRQ"/>
    <property type="match status" value="1"/>
</dbReference>
<evidence type="ECO:0000256" key="1">
    <source>
        <dbReference type="ARBA" id="ARBA00004141"/>
    </source>
</evidence>
<keyword evidence="10" id="KW-1185">Reference proteome</keyword>
<proteinExistence type="predicted"/>
<comment type="caution">
    <text evidence="9">The sequence shown here is derived from an EMBL/GenBank/DDBJ whole genome shotgun (WGS) entry which is preliminary data.</text>
</comment>
<dbReference type="Pfam" id="PF01794">
    <property type="entry name" value="Ferric_reduct"/>
    <property type="match status" value="1"/>
</dbReference>
<evidence type="ECO:0000256" key="4">
    <source>
        <dbReference type="ARBA" id="ARBA00022989"/>
    </source>
</evidence>
<gene>
    <name evidence="9" type="ORF">SJI18_18030</name>
</gene>
<dbReference type="RefSeq" id="WP_216252994.1">
    <property type="nucleotide sequence ID" value="NZ_JAZHFS010000020.1"/>
</dbReference>
<feature type="transmembrane region" description="Helical" evidence="7">
    <location>
        <begin position="6"/>
        <end position="21"/>
    </location>
</feature>
<dbReference type="Proteomes" id="UP001498469">
    <property type="component" value="Unassembled WGS sequence"/>
</dbReference>
<feature type="domain" description="Ferric oxidoreductase" evidence="8">
    <location>
        <begin position="67"/>
        <end position="185"/>
    </location>
</feature>
<evidence type="ECO:0000256" key="6">
    <source>
        <dbReference type="ARBA" id="ARBA00023136"/>
    </source>
</evidence>
<feature type="transmembrane region" description="Helical" evidence="7">
    <location>
        <begin position="65"/>
        <end position="84"/>
    </location>
</feature>
<feature type="transmembrane region" description="Helical" evidence="7">
    <location>
        <begin position="96"/>
        <end position="117"/>
    </location>
</feature>
<evidence type="ECO:0000256" key="5">
    <source>
        <dbReference type="ARBA" id="ARBA00023004"/>
    </source>
</evidence>
<reference evidence="9 10" key="1">
    <citation type="submission" date="2023-11" db="EMBL/GenBank/DDBJ databases">
        <title>Draft genome sequence of a psychrophilic Clostridium strain from permafrost water brine.</title>
        <authorList>
            <person name="Shcherbakova V.A."/>
            <person name="Trubitsyn V.E."/>
            <person name="Zakharyuk A.G."/>
        </authorList>
    </citation>
    <scope>NUCLEOTIDE SEQUENCE [LARGE SCALE GENOMIC DNA]</scope>
    <source>
        <strain evidence="9 10">14F</strain>
    </source>
</reference>
<keyword evidence="4 7" id="KW-1133">Transmembrane helix</keyword>
<keyword evidence="2" id="KW-0813">Transport</keyword>
<organism evidence="9 10">
    <name type="scientific">Clostridium frigoriphilum</name>
    <dbReference type="NCBI Taxonomy" id="443253"/>
    <lineage>
        <taxon>Bacteria</taxon>
        <taxon>Bacillati</taxon>
        <taxon>Bacillota</taxon>
        <taxon>Clostridia</taxon>
        <taxon>Eubacteriales</taxon>
        <taxon>Clostridiaceae</taxon>
        <taxon>Clostridium</taxon>
    </lineage>
</organism>
<name>A0ABU7USE8_9CLOT</name>
<accession>A0ABU7USE8</accession>
<keyword evidence="3 7" id="KW-0812">Transmembrane</keyword>
<feature type="transmembrane region" description="Helical" evidence="7">
    <location>
        <begin position="28"/>
        <end position="45"/>
    </location>
</feature>
<keyword evidence="6 7" id="KW-0472">Membrane</keyword>
<evidence type="ECO:0000313" key="9">
    <source>
        <dbReference type="EMBL" id="MEF2114196.1"/>
    </source>
</evidence>
<evidence type="ECO:0000256" key="2">
    <source>
        <dbReference type="ARBA" id="ARBA00022448"/>
    </source>
</evidence>
<keyword evidence="5" id="KW-0408">Iron</keyword>
<feature type="transmembrane region" description="Helical" evidence="7">
    <location>
        <begin position="137"/>
        <end position="157"/>
    </location>
</feature>
<protein>
    <submittedName>
        <fullName evidence="9">Ferric reductase-like transmembrane domain-containing protein</fullName>
    </submittedName>
</protein>